<reference evidence="6" key="1">
    <citation type="submission" date="2021-06" db="EMBL/GenBank/DDBJ databases">
        <authorList>
            <person name="Kallberg Y."/>
            <person name="Tangrot J."/>
            <person name="Rosling A."/>
        </authorList>
    </citation>
    <scope>NUCLEOTIDE SEQUENCE</scope>
    <source>
        <strain evidence="6">IA702</strain>
    </source>
</reference>
<dbReference type="InterPro" id="IPR017919">
    <property type="entry name" value="TFIIE/TFIIEa_HTH"/>
</dbReference>
<dbReference type="SMART" id="SM00531">
    <property type="entry name" value="TFIIE"/>
    <property type="match status" value="1"/>
</dbReference>
<evidence type="ECO:0000256" key="4">
    <source>
        <dbReference type="SAM" id="MobiDB-lite"/>
    </source>
</evidence>
<accession>A0A9N9A8G9</accession>
<evidence type="ECO:0000259" key="5">
    <source>
        <dbReference type="PROSITE" id="PS51344"/>
    </source>
</evidence>
<feature type="region of interest" description="Disordered" evidence="4">
    <location>
        <begin position="248"/>
        <end position="308"/>
    </location>
</feature>
<dbReference type="SUPFAM" id="SSF57783">
    <property type="entry name" value="Zinc beta-ribbon"/>
    <property type="match status" value="1"/>
</dbReference>
<comment type="caution">
    <text evidence="6">The sequence shown here is derived from an EMBL/GenBank/DDBJ whole genome shotgun (WGS) entry which is preliminary data.</text>
</comment>
<feature type="compositionally biased region" description="Basic and acidic residues" evidence="4">
    <location>
        <begin position="248"/>
        <end position="258"/>
    </location>
</feature>
<dbReference type="InterPro" id="IPR039997">
    <property type="entry name" value="TFE"/>
</dbReference>
<comment type="similarity">
    <text evidence="1">Belongs to the TFIIE alpha subunit family.</text>
</comment>
<evidence type="ECO:0000313" key="6">
    <source>
        <dbReference type="EMBL" id="CAG8521202.1"/>
    </source>
</evidence>
<dbReference type="PANTHER" id="PTHR13097">
    <property type="entry name" value="TRANSCRIPTION INITIATION FACTOR IIE, ALPHA SUBUNIT"/>
    <property type="match status" value="1"/>
</dbReference>
<dbReference type="AlphaFoldDB" id="A0A9N9A8G9"/>
<dbReference type="InterPro" id="IPR024550">
    <property type="entry name" value="TFIIEa/SarR/Rpc3_HTH_dom"/>
</dbReference>
<gene>
    <name evidence="6" type="ORF">POCULU_LOCUS3580</name>
</gene>
<proteinExistence type="inferred from homology"/>
<keyword evidence="2" id="KW-0805">Transcription regulation</keyword>
<evidence type="ECO:0000256" key="2">
    <source>
        <dbReference type="ARBA" id="ARBA00023015"/>
    </source>
</evidence>
<dbReference type="InterPro" id="IPR013083">
    <property type="entry name" value="Znf_RING/FYVE/PHD"/>
</dbReference>
<dbReference type="Proteomes" id="UP000789572">
    <property type="component" value="Unassembled WGS sequence"/>
</dbReference>
<dbReference type="Gene3D" id="3.30.40.10">
    <property type="entry name" value="Zinc/RING finger domain, C3HC4 (zinc finger)"/>
    <property type="match status" value="1"/>
</dbReference>
<keyword evidence="7" id="KW-1185">Reference proteome</keyword>
<keyword evidence="3" id="KW-0804">Transcription</keyword>
<protein>
    <submittedName>
        <fullName evidence="6">7407_t:CDS:1</fullName>
    </submittedName>
</protein>
<name>A0A9N9A8G9_9GLOM</name>
<feature type="compositionally biased region" description="Basic and acidic residues" evidence="4">
    <location>
        <begin position="289"/>
        <end position="308"/>
    </location>
</feature>
<organism evidence="6 7">
    <name type="scientific">Paraglomus occultum</name>
    <dbReference type="NCBI Taxonomy" id="144539"/>
    <lineage>
        <taxon>Eukaryota</taxon>
        <taxon>Fungi</taxon>
        <taxon>Fungi incertae sedis</taxon>
        <taxon>Mucoromycota</taxon>
        <taxon>Glomeromycotina</taxon>
        <taxon>Glomeromycetes</taxon>
        <taxon>Paraglomerales</taxon>
        <taxon>Paraglomeraceae</taxon>
        <taxon>Paraglomus</taxon>
    </lineage>
</organism>
<dbReference type="GO" id="GO:0005673">
    <property type="term" value="C:transcription factor TFIIE complex"/>
    <property type="evidence" value="ECO:0007669"/>
    <property type="project" value="TreeGrafter"/>
</dbReference>
<evidence type="ECO:0000313" key="7">
    <source>
        <dbReference type="Proteomes" id="UP000789572"/>
    </source>
</evidence>
<evidence type="ECO:0000256" key="3">
    <source>
        <dbReference type="ARBA" id="ARBA00023163"/>
    </source>
</evidence>
<dbReference type="PROSITE" id="PS51344">
    <property type="entry name" value="HTH_TFE_IIE"/>
    <property type="match status" value="1"/>
</dbReference>
<dbReference type="InterPro" id="IPR002853">
    <property type="entry name" value="TFIIE_asu"/>
</dbReference>
<evidence type="ECO:0000256" key="1">
    <source>
        <dbReference type="ARBA" id="ARBA00008947"/>
    </source>
</evidence>
<dbReference type="Pfam" id="PF02002">
    <property type="entry name" value="TFIIE_alpha"/>
    <property type="match status" value="1"/>
</dbReference>
<feature type="compositionally biased region" description="Acidic residues" evidence="4">
    <location>
        <begin position="375"/>
        <end position="384"/>
    </location>
</feature>
<dbReference type="OrthoDB" id="361102at2759"/>
<feature type="region of interest" description="Disordered" evidence="4">
    <location>
        <begin position="372"/>
        <end position="412"/>
    </location>
</feature>
<feature type="domain" description="HTH TFE/IIEalpha-type" evidence="5">
    <location>
        <begin position="10"/>
        <end position="101"/>
    </location>
</feature>
<dbReference type="PANTHER" id="PTHR13097:SF7">
    <property type="entry name" value="GENERAL TRANSCRIPTION FACTOR IIE SUBUNIT 1"/>
    <property type="match status" value="1"/>
</dbReference>
<sequence length="412" mass="47307">MEEPVDMRPLVRLVKRVTRAFFQTPFIVVMDELTKHEAISDEELSKTIGLTVKEIHKICGTLKENRLLKTFQRMEPKKADQRPVPKTYYYIDWQQFVNVVKWKIYKIRVMVGDRMRNELENKGYICPKCNKTYSPLDVGFLLDHEGGVFKCEVCSTELEHNDNAENVKGSEQLHGRFMEQSQPIIDLLKDIDKLRIPATTIDKIAGSSSGKGSLQTSQDKEISYAQESGNHTGGIVVVFQDDNEATKRAKEAEIEKKRQQNALPAWHTRSTISGETMVADSLQPTISNKQKEDQHEIKVEQSTERDKERKDYYASYYANYQQQAASTPADDDEFDSVTVDQADQFINENDEDEFMDGAEEDEFMAVEVNGVRSEDSDEFEAVELDEGHRESKRSRTGSMDEEYPGHMTSFYT</sequence>
<dbReference type="GO" id="GO:0006367">
    <property type="term" value="P:transcription initiation at RNA polymerase II promoter"/>
    <property type="evidence" value="ECO:0007669"/>
    <property type="project" value="InterPro"/>
</dbReference>
<dbReference type="EMBL" id="CAJVPJ010000404">
    <property type="protein sequence ID" value="CAG8521202.1"/>
    <property type="molecule type" value="Genomic_DNA"/>
</dbReference>